<feature type="region of interest" description="Disordered" evidence="1">
    <location>
        <begin position="42"/>
        <end position="66"/>
    </location>
</feature>
<comment type="caution">
    <text evidence="2">The sequence shown here is derived from an EMBL/GenBank/DDBJ whole genome shotgun (WGS) entry which is preliminary data.</text>
</comment>
<gene>
    <name evidence="2" type="ORF">QE152_g10142</name>
</gene>
<dbReference type="EMBL" id="JASPKY010000090">
    <property type="protein sequence ID" value="KAK9738124.1"/>
    <property type="molecule type" value="Genomic_DNA"/>
</dbReference>
<sequence length="66" mass="7454">MLTIGVLVSRTMSSQKVFNLSKDEDVAAPLTIRILFESELENEEGIQDSDEEDGVSFDFQDKIEDE</sequence>
<protein>
    <submittedName>
        <fullName evidence="2">Uncharacterized protein</fullName>
    </submittedName>
</protein>
<dbReference type="Proteomes" id="UP001458880">
    <property type="component" value="Unassembled WGS sequence"/>
</dbReference>
<keyword evidence="3" id="KW-1185">Reference proteome</keyword>
<accession>A0AAW1LWH6</accession>
<evidence type="ECO:0000256" key="1">
    <source>
        <dbReference type="SAM" id="MobiDB-lite"/>
    </source>
</evidence>
<dbReference type="AlphaFoldDB" id="A0AAW1LWH6"/>
<reference evidence="2 3" key="1">
    <citation type="journal article" date="2024" name="BMC Genomics">
        <title>De novo assembly and annotation of Popillia japonica's genome with initial clues to its potential as an invasive pest.</title>
        <authorList>
            <person name="Cucini C."/>
            <person name="Boschi S."/>
            <person name="Funari R."/>
            <person name="Cardaioli E."/>
            <person name="Iannotti N."/>
            <person name="Marturano G."/>
            <person name="Paoli F."/>
            <person name="Bruttini M."/>
            <person name="Carapelli A."/>
            <person name="Frati F."/>
            <person name="Nardi F."/>
        </authorList>
    </citation>
    <scope>NUCLEOTIDE SEQUENCE [LARGE SCALE GENOMIC DNA]</scope>
    <source>
        <strain evidence="2">DMR45628</strain>
    </source>
</reference>
<name>A0AAW1LWH6_POPJA</name>
<organism evidence="2 3">
    <name type="scientific">Popillia japonica</name>
    <name type="common">Japanese beetle</name>
    <dbReference type="NCBI Taxonomy" id="7064"/>
    <lineage>
        <taxon>Eukaryota</taxon>
        <taxon>Metazoa</taxon>
        <taxon>Ecdysozoa</taxon>
        <taxon>Arthropoda</taxon>
        <taxon>Hexapoda</taxon>
        <taxon>Insecta</taxon>
        <taxon>Pterygota</taxon>
        <taxon>Neoptera</taxon>
        <taxon>Endopterygota</taxon>
        <taxon>Coleoptera</taxon>
        <taxon>Polyphaga</taxon>
        <taxon>Scarabaeiformia</taxon>
        <taxon>Scarabaeidae</taxon>
        <taxon>Rutelinae</taxon>
        <taxon>Popillia</taxon>
    </lineage>
</organism>
<evidence type="ECO:0000313" key="2">
    <source>
        <dbReference type="EMBL" id="KAK9738124.1"/>
    </source>
</evidence>
<feature type="compositionally biased region" description="Acidic residues" evidence="1">
    <location>
        <begin position="42"/>
        <end position="55"/>
    </location>
</feature>
<proteinExistence type="predicted"/>
<evidence type="ECO:0000313" key="3">
    <source>
        <dbReference type="Proteomes" id="UP001458880"/>
    </source>
</evidence>